<dbReference type="AlphaFoldDB" id="A0A1H7W988"/>
<dbReference type="eggNOG" id="ENOG5031NDG">
    <property type="taxonomic scope" value="Bacteria"/>
</dbReference>
<accession>A0A1H7W988</accession>
<keyword evidence="2" id="KW-1185">Reference proteome</keyword>
<proteinExistence type="predicted"/>
<reference evidence="2" key="1">
    <citation type="submission" date="2016-10" db="EMBL/GenBank/DDBJ databases">
        <authorList>
            <person name="Varghese N."/>
        </authorList>
    </citation>
    <scope>NUCLEOTIDE SEQUENCE [LARGE SCALE GENOMIC DNA]</scope>
    <source>
        <strain evidence="2">DSM 45096 / BCRC 16803 / CGMCC 4.1857 / CIP 109030 / JCM 12277 / KCTC 19219 / NBRC 100920 / 33214</strain>
    </source>
</reference>
<organism evidence="1 2">
    <name type="scientific">Streptacidiphilus jiangxiensis</name>
    <dbReference type="NCBI Taxonomy" id="235985"/>
    <lineage>
        <taxon>Bacteria</taxon>
        <taxon>Bacillati</taxon>
        <taxon>Actinomycetota</taxon>
        <taxon>Actinomycetes</taxon>
        <taxon>Kitasatosporales</taxon>
        <taxon>Streptomycetaceae</taxon>
        <taxon>Streptacidiphilus</taxon>
    </lineage>
</organism>
<evidence type="ECO:0008006" key="3">
    <source>
        <dbReference type="Google" id="ProtNLM"/>
    </source>
</evidence>
<dbReference type="Proteomes" id="UP000183015">
    <property type="component" value="Unassembled WGS sequence"/>
</dbReference>
<protein>
    <recommendedName>
        <fullName evidence="3">STAS domain-containing protein</fullName>
    </recommendedName>
</protein>
<gene>
    <name evidence="1" type="ORF">SAMN05414137_12012</name>
</gene>
<evidence type="ECO:0000313" key="2">
    <source>
        <dbReference type="Proteomes" id="UP000183015"/>
    </source>
</evidence>
<name>A0A1H7W988_STRJI</name>
<dbReference type="EMBL" id="FOAZ01000020">
    <property type="protein sequence ID" value="SEM18070.1"/>
    <property type="molecule type" value="Genomic_DNA"/>
</dbReference>
<sequence>MVFSIARDACAIVVVTVHGPLTVDNRPVLCRAVDDELRLHAARVVVDFGDGELGPVDVSTALRIERMCRGRATACALVTGDRDRLRQALADNAADGYGPVIATNLAAALAPARAAGLPPT</sequence>
<evidence type="ECO:0000313" key="1">
    <source>
        <dbReference type="EMBL" id="SEM18070.1"/>
    </source>
</evidence>
<dbReference type="RefSeq" id="WP_042446933.1">
    <property type="nucleotide sequence ID" value="NZ_BBPN01000011.1"/>
</dbReference>